<dbReference type="GO" id="GO:0006313">
    <property type="term" value="P:DNA transposition"/>
    <property type="evidence" value="ECO:0007669"/>
    <property type="project" value="UniProtKB-UniRule"/>
</dbReference>
<evidence type="ECO:0000256" key="5">
    <source>
        <dbReference type="ARBA" id="ARBA00022829"/>
    </source>
</evidence>
<dbReference type="PANTHER" id="PTHR30349:SF77">
    <property type="entry name" value="TYROSINE RECOMBINASE XERC"/>
    <property type="match status" value="1"/>
</dbReference>
<evidence type="ECO:0000256" key="1">
    <source>
        <dbReference type="ARBA" id="ARBA00004496"/>
    </source>
</evidence>
<dbReference type="GO" id="GO:0051301">
    <property type="term" value="P:cell division"/>
    <property type="evidence" value="ECO:0007669"/>
    <property type="project" value="UniProtKB-UniRule"/>
</dbReference>
<keyword evidence="8 10" id="KW-0233">DNA recombination</keyword>
<comment type="caution">
    <text evidence="14">The sequence shown here is derived from an EMBL/GenBank/DDBJ whole genome shotgun (WGS) entry which is preliminary data.</text>
</comment>
<dbReference type="Gene3D" id="1.10.150.130">
    <property type="match status" value="1"/>
</dbReference>
<dbReference type="InterPro" id="IPR011931">
    <property type="entry name" value="Recomb_XerC"/>
</dbReference>
<dbReference type="GO" id="GO:0009037">
    <property type="term" value="F:tyrosine-based site-specific recombinase activity"/>
    <property type="evidence" value="ECO:0007669"/>
    <property type="project" value="UniProtKB-UniRule"/>
</dbReference>
<feature type="domain" description="Tyr recombinase" evidence="12">
    <location>
        <begin position="111"/>
        <end position="290"/>
    </location>
</feature>
<dbReference type="InterPro" id="IPR013762">
    <property type="entry name" value="Integrase-like_cat_sf"/>
</dbReference>
<evidence type="ECO:0000256" key="7">
    <source>
        <dbReference type="ARBA" id="ARBA00023125"/>
    </source>
</evidence>
<keyword evidence="9 10" id="KW-0131">Cell cycle</keyword>
<evidence type="ECO:0000313" key="14">
    <source>
        <dbReference type="EMBL" id="ORJ60540.1"/>
    </source>
</evidence>
<feature type="active site" evidence="10">
    <location>
        <position position="268"/>
    </location>
</feature>
<dbReference type="InterPro" id="IPR044068">
    <property type="entry name" value="CB"/>
</dbReference>
<dbReference type="InterPro" id="IPR011010">
    <property type="entry name" value="DNA_brk_join_enz"/>
</dbReference>
<reference evidence="14 15" key="1">
    <citation type="submission" date="2017-03" db="EMBL/GenBank/DDBJ databases">
        <title>Genome sequence of Geothermobacter sp. EPR-M, Deep-Sea Iron Reducer.</title>
        <authorList>
            <person name="Tully B."/>
            <person name="Savalia P."/>
            <person name="Abuyen K."/>
            <person name="Baughan C."/>
            <person name="Romero E."/>
            <person name="Ronkowski C."/>
            <person name="Torres B."/>
            <person name="Tremblay J."/>
            <person name="Trujillo A."/>
            <person name="Tyler M."/>
            <person name="Perez-Rodriguez I."/>
            <person name="Amend J."/>
        </authorList>
    </citation>
    <scope>NUCLEOTIDE SEQUENCE [LARGE SCALE GENOMIC DNA]</scope>
    <source>
        <strain evidence="14 15">EPR-M</strain>
    </source>
</reference>
<dbReference type="NCBIfam" id="NF001399">
    <property type="entry name" value="PRK00283.1"/>
    <property type="match status" value="1"/>
</dbReference>
<evidence type="ECO:0000256" key="11">
    <source>
        <dbReference type="NCBIfam" id="TIGR02224"/>
    </source>
</evidence>
<feature type="active site" evidence="10">
    <location>
        <position position="175"/>
    </location>
</feature>
<evidence type="ECO:0000256" key="4">
    <source>
        <dbReference type="ARBA" id="ARBA00022618"/>
    </source>
</evidence>
<evidence type="ECO:0000256" key="8">
    <source>
        <dbReference type="ARBA" id="ARBA00023172"/>
    </source>
</evidence>
<comment type="function">
    <text evidence="10">Site-specific tyrosine recombinase, which acts by catalyzing the cutting and rejoining of the recombining DNA molecules. The XerC-XerD complex is essential to convert dimers of the bacterial chromosome into monomers to permit their segregation at cell division. It also contributes to the segregational stability of plasmids.</text>
</comment>
<keyword evidence="6 10" id="KW-0229">DNA integration</keyword>
<evidence type="ECO:0000313" key="15">
    <source>
        <dbReference type="Proteomes" id="UP000193136"/>
    </source>
</evidence>
<dbReference type="SUPFAM" id="SSF47823">
    <property type="entry name" value="lambda integrase-like, N-terminal domain"/>
    <property type="match status" value="1"/>
</dbReference>
<feature type="active site" evidence="10">
    <location>
        <position position="242"/>
    </location>
</feature>
<dbReference type="Proteomes" id="UP000193136">
    <property type="component" value="Unassembled WGS sequence"/>
</dbReference>
<dbReference type="InterPro" id="IPR050090">
    <property type="entry name" value="Tyrosine_recombinase_XerCD"/>
</dbReference>
<evidence type="ECO:0000256" key="6">
    <source>
        <dbReference type="ARBA" id="ARBA00022908"/>
    </source>
</evidence>
<comment type="subunit">
    <text evidence="10">Forms a cyclic heterotetrameric complex composed of two molecules of XerC and two molecules of XerD.</text>
</comment>
<comment type="subcellular location">
    <subcellularLocation>
        <location evidence="1 10">Cytoplasm</location>
    </subcellularLocation>
</comment>
<keyword evidence="15" id="KW-1185">Reference proteome</keyword>
<dbReference type="GO" id="GO:0007059">
    <property type="term" value="P:chromosome segregation"/>
    <property type="evidence" value="ECO:0007669"/>
    <property type="project" value="UniProtKB-UniRule"/>
</dbReference>
<dbReference type="EMBL" id="NAAD01000008">
    <property type="protein sequence ID" value="ORJ60540.1"/>
    <property type="molecule type" value="Genomic_DNA"/>
</dbReference>
<dbReference type="Pfam" id="PF00589">
    <property type="entry name" value="Phage_integrase"/>
    <property type="match status" value="1"/>
</dbReference>
<dbReference type="HAMAP" id="MF_01808">
    <property type="entry name" value="Recomb_XerC_XerD"/>
    <property type="match status" value="1"/>
</dbReference>
<accession>A0A1X0Y5R4</accession>
<feature type="active site" evidence="10">
    <location>
        <position position="151"/>
    </location>
</feature>
<keyword evidence="5 10" id="KW-0159">Chromosome partition</keyword>
<dbReference type="GO" id="GO:0003677">
    <property type="term" value="F:DNA binding"/>
    <property type="evidence" value="ECO:0007669"/>
    <property type="project" value="UniProtKB-UniRule"/>
</dbReference>
<dbReference type="GO" id="GO:0005737">
    <property type="term" value="C:cytoplasm"/>
    <property type="evidence" value="ECO:0007669"/>
    <property type="project" value="UniProtKB-SubCell"/>
</dbReference>
<dbReference type="InterPro" id="IPR004107">
    <property type="entry name" value="Integrase_SAM-like_N"/>
</dbReference>
<dbReference type="InterPro" id="IPR002104">
    <property type="entry name" value="Integrase_catalytic"/>
</dbReference>
<dbReference type="Gene3D" id="1.10.443.10">
    <property type="entry name" value="Intergrase catalytic core"/>
    <property type="match status" value="1"/>
</dbReference>
<evidence type="ECO:0000259" key="13">
    <source>
        <dbReference type="PROSITE" id="PS51900"/>
    </source>
</evidence>
<feature type="domain" description="Core-binding (CB)" evidence="13">
    <location>
        <begin position="1"/>
        <end position="90"/>
    </location>
</feature>
<keyword evidence="3 10" id="KW-0963">Cytoplasm</keyword>
<dbReference type="AlphaFoldDB" id="A0A1X0Y5R4"/>
<dbReference type="STRING" id="1969733.B5V00_07720"/>
<dbReference type="OrthoDB" id="9801717at2"/>
<protein>
    <recommendedName>
        <fullName evidence="10 11">Tyrosine recombinase XerC</fullName>
    </recommendedName>
</protein>
<dbReference type="Pfam" id="PF02899">
    <property type="entry name" value="Phage_int_SAM_1"/>
    <property type="match status" value="1"/>
</dbReference>
<dbReference type="PANTHER" id="PTHR30349">
    <property type="entry name" value="PHAGE INTEGRASE-RELATED"/>
    <property type="match status" value="1"/>
</dbReference>
<dbReference type="PROSITE" id="PS51898">
    <property type="entry name" value="TYR_RECOMBINASE"/>
    <property type="match status" value="1"/>
</dbReference>
<evidence type="ECO:0000256" key="2">
    <source>
        <dbReference type="ARBA" id="ARBA00006657"/>
    </source>
</evidence>
<dbReference type="InterPro" id="IPR023009">
    <property type="entry name" value="Tyrosine_recombinase_XerC/XerD"/>
</dbReference>
<evidence type="ECO:0000256" key="3">
    <source>
        <dbReference type="ARBA" id="ARBA00022490"/>
    </source>
</evidence>
<dbReference type="CDD" id="cd00798">
    <property type="entry name" value="INT_XerDC_C"/>
    <property type="match status" value="1"/>
</dbReference>
<evidence type="ECO:0000256" key="9">
    <source>
        <dbReference type="ARBA" id="ARBA00023306"/>
    </source>
</evidence>
<dbReference type="PROSITE" id="PS51900">
    <property type="entry name" value="CB"/>
    <property type="match status" value="1"/>
</dbReference>
<proteinExistence type="inferred from homology"/>
<gene>
    <name evidence="10" type="primary">xerC</name>
    <name evidence="14" type="ORF">B5V00_07720</name>
</gene>
<keyword evidence="7 10" id="KW-0238">DNA-binding</keyword>
<evidence type="ECO:0000259" key="12">
    <source>
        <dbReference type="PROSITE" id="PS51898"/>
    </source>
</evidence>
<sequence length="302" mass="34176">MEEQLQRFYRHLDVERNLSVHTRKAYRRDLEEFIRCARGYLGLEEGQAFRVDRVDRLLLRRHLAELHRRNRKSTIARKLAALRTFFRFLVREGDLDANPGELIATPRQDKYLPCTLSVDEVFGLLDHGGDGDLLALRDQAMFELLYSSGLRVGELTGLDVGDLDLAAGLVRVLGKGSKERIVPVGTKALAALRTYLDARSAVAPDHPLFLNCRGGRLSPRSVQRQLKRRLLKSDVLRDASPHALRHSFATHLLDSGADLRAIQELLGHASLSTTQKYTRVSIEHLTSVYDQAHPRSRKKTSS</sequence>
<feature type="active site" description="O-(3'-phospho-DNA)-tyrosine intermediate" evidence="10">
    <location>
        <position position="277"/>
    </location>
</feature>
<dbReference type="SUPFAM" id="SSF56349">
    <property type="entry name" value="DNA breaking-rejoining enzymes"/>
    <property type="match status" value="1"/>
</dbReference>
<evidence type="ECO:0000256" key="10">
    <source>
        <dbReference type="HAMAP-Rule" id="MF_01808"/>
    </source>
</evidence>
<dbReference type="NCBIfam" id="TIGR02224">
    <property type="entry name" value="recomb_XerC"/>
    <property type="match status" value="1"/>
</dbReference>
<dbReference type="InterPro" id="IPR010998">
    <property type="entry name" value="Integrase_recombinase_N"/>
</dbReference>
<feature type="active site" evidence="10">
    <location>
        <position position="245"/>
    </location>
</feature>
<organism evidence="14 15">
    <name type="scientific">Geothermobacter hydrogeniphilus</name>
    <dbReference type="NCBI Taxonomy" id="1969733"/>
    <lineage>
        <taxon>Bacteria</taxon>
        <taxon>Pseudomonadati</taxon>
        <taxon>Thermodesulfobacteriota</taxon>
        <taxon>Desulfuromonadia</taxon>
        <taxon>Desulfuromonadales</taxon>
        <taxon>Geothermobacteraceae</taxon>
        <taxon>Geothermobacter</taxon>
    </lineage>
</organism>
<name>A0A1X0Y5R4_9BACT</name>
<keyword evidence="4 10" id="KW-0132">Cell division</keyword>
<comment type="similarity">
    <text evidence="2 10">Belongs to the 'phage' integrase family. XerC subfamily.</text>
</comment>